<dbReference type="PRINTS" id="PR00081">
    <property type="entry name" value="GDHRDH"/>
</dbReference>
<gene>
    <name evidence="3" type="ORF">A4A58_25295</name>
</gene>
<dbReference type="PANTHER" id="PTHR42760">
    <property type="entry name" value="SHORT-CHAIN DEHYDROGENASES/REDUCTASES FAMILY MEMBER"/>
    <property type="match status" value="1"/>
</dbReference>
<dbReference type="InterPro" id="IPR057326">
    <property type="entry name" value="KR_dom"/>
</dbReference>
<evidence type="ECO:0000313" key="3">
    <source>
        <dbReference type="EMBL" id="KZD23915.1"/>
    </source>
</evidence>
<name>A0A163ZVL7_9BRAD</name>
<evidence type="ECO:0000259" key="2">
    <source>
        <dbReference type="SMART" id="SM00822"/>
    </source>
</evidence>
<evidence type="ECO:0000313" key="4">
    <source>
        <dbReference type="Proteomes" id="UP000076574"/>
    </source>
</evidence>
<accession>A0A163ZVL7</accession>
<dbReference type="SMART" id="SM00822">
    <property type="entry name" value="PKS_KR"/>
    <property type="match status" value="1"/>
</dbReference>
<dbReference type="PANTHER" id="PTHR42760:SF123">
    <property type="entry name" value="OXIDOREDUCTASE"/>
    <property type="match status" value="1"/>
</dbReference>
<comment type="similarity">
    <text evidence="1">Belongs to the short-chain dehydrogenases/reductases (SDR) family.</text>
</comment>
<dbReference type="FunFam" id="3.40.50.720:FF:000084">
    <property type="entry name" value="Short-chain dehydrogenase reductase"/>
    <property type="match status" value="1"/>
</dbReference>
<comment type="caution">
    <text evidence="3">The sequence shown here is derived from an EMBL/GenBank/DDBJ whole genome shotgun (WGS) entry which is preliminary data.</text>
</comment>
<keyword evidence="4" id="KW-1185">Reference proteome</keyword>
<sequence>MNRDHGVAIITGGASGIGLAVAKAAVSEGWKVLLADLTQDALDRACAQVDAIKPGVTRTVVMDVANEDAVIAGLKDCEAGFGPVRGLVNSAGIGRQVPFFETSVKLFREILDINLVGTFAVAREAGKLMKAHGGGAIVNVASVSGLRGNIERAAYGASKGGVITLTQVMACELAPLKIRVNAIAPGPFETPMVQEMHTVATREGWMQVVPQRRYAEPEEVAGAAMFLLDDSKSSFVTGHVLNVDGGFAAHGLLPKYP</sequence>
<dbReference type="GO" id="GO:0016616">
    <property type="term" value="F:oxidoreductase activity, acting on the CH-OH group of donors, NAD or NADP as acceptor"/>
    <property type="evidence" value="ECO:0007669"/>
    <property type="project" value="TreeGrafter"/>
</dbReference>
<dbReference type="InterPro" id="IPR036291">
    <property type="entry name" value="NAD(P)-bd_dom_sf"/>
</dbReference>
<feature type="domain" description="Ketoreductase" evidence="2">
    <location>
        <begin position="6"/>
        <end position="186"/>
    </location>
</feature>
<proteinExistence type="inferred from homology"/>
<dbReference type="Gene3D" id="3.40.50.720">
    <property type="entry name" value="NAD(P)-binding Rossmann-like Domain"/>
    <property type="match status" value="1"/>
</dbReference>
<dbReference type="Pfam" id="PF13561">
    <property type="entry name" value="adh_short_C2"/>
    <property type="match status" value="1"/>
</dbReference>
<dbReference type="PROSITE" id="PS00061">
    <property type="entry name" value="ADH_SHORT"/>
    <property type="match status" value="1"/>
</dbReference>
<dbReference type="GO" id="GO:0030497">
    <property type="term" value="P:fatty acid elongation"/>
    <property type="evidence" value="ECO:0007669"/>
    <property type="project" value="TreeGrafter"/>
</dbReference>
<reference evidence="3 4" key="1">
    <citation type="submission" date="2016-03" db="EMBL/GenBank/DDBJ databases">
        <title>Microsymbionts genomes from the relict species Vavilovia formosa (Stev.) Fed.</title>
        <authorList>
            <person name="Kopat V."/>
            <person name="Chirak E."/>
            <person name="Kimeklis A."/>
            <person name="Andronov E."/>
        </authorList>
    </citation>
    <scope>NUCLEOTIDE SEQUENCE [LARGE SCALE GENOMIC DNA]</scope>
    <source>
        <strain evidence="3 4">Vaf07</strain>
    </source>
</reference>
<dbReference type="OrthoDB" id="9779623at2"/>
<protein>
    <submittedName>
        <fullName evidence="3">3-oxoacyl-ACP reductase</fullName>
    </submittedName>
</protein>
<dbReference type="CDD" id="cd05233">
    <property type="entry name" value="SDR_c"/>
    <property type="match status" value="1"/>
</dbReference>
<dbReference type="PRINTS" id="PR00080">
    <property type="entry name" value="SDRFAMILY"/>
</dbReference>
<organism evidence="3 4">
    <name type="scientific">Tardiphaga robiniae</name>
    <dbReference type="NCBI Taxonomy" id="943830"/>
    <lineage>
        <taxon>Bacteria</taxon>
        <taxon>Pseudomonadati</taxon>
        <taxon>Pseudomonadota</taxon>
        <taxon>Alphaproteobacteria</taxon>
        <taxon>Hyphomicrobiales</taxon>
        <taxon>Nitrobacteraceae</taxon>
        <taxon>Tardiphaga</taxon>
    </lineage>
</organism>
<dbReference type="InterPro" id="IPR020904">
    <property type="entry name" value="Sc_DH/Rdtase_CS"/>
</dbReference>
<dbReference type="EMBL" id="LVYV01000007">
    <property type="protein sequence ID" value="KZD23915.1"/>
    <property type="molecule type" value="Genomic_DNA"/>
</dbReference>
<dbReference type="AlphaFoldDB" id="A0A163ZVL7"/>
<dbReference type="STRING" id="943830.A4A58_25295"/>
<evidence type="ECO:0000256" key="1">
    <source>
        <dbReference type="ARBA" id="ARBA00006484"/>
    </source>
</evidence>
<dbReference type="RefSeq" id="WP_068731791.1">
    <property type="nucleotide sequence ID" value="NZ_LVYV01000007.1"/>
</dbReference>
<dbReference type="InterPro" id="IPR002347">
    <property type="entry name" value="SDR_fam"/>
</dbReference>
<dbReference type="SUPFAM" id="SSF51735">
    <property type="entry name" value="NAD(P)-binding Rossmann-fold domains"/>
    <property type="match status" value="1"/>
</dbReference>
<dbReference type="Proteomes" id="UP000076574">
    <property type="component" value="Unassembled WGS sequence"/>
</dbReference>